<reference evidence="2" key="1">
    <citation type="submission" date="2015-07" db="EMBL/GenBank/DDBJ databases">
        <title>Transcriptome Assembly of Anthurium amnicola.</title>
        <authorList>
            <person name="Suzuki J."/>
        </authorList>
    </citation>
    <scope>NUCLEOTIDE SEQUENCE</scope>
</reference>
<feature type="region of interest" description="Disordered" evidence="1">
    <location>
        <begin position="16"/>
        <end position="105"/>
    </location>
</feature>
<feature type="compositionally biased region" description="Low complexity" evidence="1">
    <location>
        <begin position="16"/>
        <end position="38"/>
    </location>
</feature>
<dbReference type="AlphaFoldDB" id="A0A1D1YLE7"/>
<gene>
    <name evidence="2" type="primary">infB_105</name>
    <name evidence="2" type="ORF">g.63154</name>
</gene>
<protein>
    <submittedName>
        <fullName evidence="2">Translation initiation factor IF-2</fullName>
    </submittedName>
</protein>
<keyword evidence="2" id="KW-0648">Protein biosynthesis</keyword>
<feature type="non-terminal residue" evidence="2">
    <location>
        <position position="1"/>
    </location>
</feature>
<organism evidence="2">
    <name type="scientific">Anthurium amnicola</name>
    <dbReference type="NCBI Taxonomy" id="1678845"/>
    <lineage>
        <taxon>Eukaryota</taxon>
        <taxon>Viridiplantae</taxon>
        <taxon>Streptophyta</taxon>
        <taxon>Embryophyta</taxon>
        <taxon>Tracheophyta</taxon>
        <taxon>Spermatophyta</taxon>
        <taxon>Magnoliopsida</taxon>
        <taxon>Liliopsida</taxon>
        <taxon>Araceae</taxon>
        <taxon>Pothoideae</taxon>
        <taxon>Potheae</taxon>
        <taxon>Anthurium</taxon>
    </lineage>
</organism>
<proteinExistence type="predicted"/>
<dbReference type="EMBL" id="GDJX01012508">
    <property type="protein sequence ID" value="JAT55428.1"/>
    <property type="molecule type" value="Transcribed_RNA"/>
</dbReference>
<name>A0A1D1YLE7_9ARAE</name>
<keyword evidence="2" id="KW-0396">Initiation factor</keyword>
<sequence>RHRLCFERSVRICRPAAPTARSSSSPRPLPPRAVSARPLSPDLICSDQPEKQQQQRRRPPRRPAADRPTPAAPSLRPPFRQRPLRPRPFRQRSLPDPAPPAGARPLLRTALRLQNKELLDQNRRLSAIKIAKWTRAARDFADACARYLLRGFSSVLFITRLGPTHVGIGLKLSWNGSERCMAASEACCELL</sequence>
<dbReference type="GO" id="GO:0003743">
    <property type="term" value="F:translation initiation factor activity"/>
    <property type="evidence" value="ECO:0007669"/>
    <property type="project" value="UniProtKB-KW"/>
</dbReference>
<feature type="compositionally biased region" description="Low complexity" evidence="1">
    <location>
        <begin position="66"/>
        <end position="78"/>
    </location>
</feature>
<evidence type="ECO:0000256" key="1">
    <source>
        <dbReference type="SAM" id="MobiDB-lite"/>
    </source>
</evidence>
<accession>A0A1D1YLE7</accession>
<evidence type="ECO:0000313" key="2">
    <source>
        <dbReference type="EMBL" id="JAT55428.1"/>
    </source>
</evidence>